<dbReference type="EMBL" id="JAANER010000003">
    <property type="protein sequence ID" value="KAG9192698.1"/>
    <property type="molecule type" value="Genomic_DNA"/>
</dbReference>
<protein>
    <submittedName>
        <fullName evidence="3">Uncharacterized protein</fullName>
    </submittedName>
</protein>
<reference evidence="3" key="1">
    <citation type="submission" date="2021-07" db="EMBL/GenBank/DDBJ databases">
        <title>Genome Resource of American Ginseng Black Spot Pathogen Alternaria panax.</title>
        <authorList>
            <person name="Qiu C."/>
            <person name="Wang W."/>
            <person name="Liu Z."/>
        </authorList>
    </citation>
    <scope>NUCLEOTIDE SEQUENCE</scope>
    <source>
        <strain evidence="3">BNCC115425</strain>
    </source>
</reference>
<accession>A0AAD4NRL9</accession>
<proteinExistence type="predicted"/>
<feature type="compositionally biased region" description="Low complexity" evidence="2">
    <location>
        <begin position="118"/>
        <end position="131"/>
    </location>
</feature>
<dbReference type="Proteomes" id="UP001199106">
    <property type="component" value="Unassembled WGS sequence"/>
</dbReference>
<evidence type="ECO:0000256" key="1">
    <source>
        <dbReference type="SAM" id="Coils"/>
    </source>
</evidence>
<sequence length="783" mass="87456">MARYTDIPNPPLRATWSMGPAMMVGGRRRRSTRRSNTLRSSTTPNLGLDSPSTIENVSRVTTGLNTEHVEHSHVSPSFEPSNSMVNHYAPNSGSSGHRRRSPSSRLSDGSSIMPIAHSPTPTTGSISTIATDGKRKHGKFGFKSKDQDCPGSSHKPTHQLSPLPPLTPVKAAQLLGVDAGPGRVRSNSEGRRPQHDGGYDSPSVWPASTWQASTPAAATAKSASIRQTKFKEEGIERDLPKAKSFWGNSNKKAQRMLGLLPSVASSSKREADMEHAAAVSLAQRTEDDTDTYYSSDSELHAHPRLLHPAALPAPDASRRRTRKRIPKSLDRMAPITETSHDELRSSYQITEQNPELGIISEYEQLYPSSKLPLPRLYTESLLTPDARYELEEDDLSPTDQVIEESDRDEEEQFAVHPGNEVDVSLVEDQHVTVFHLRGPLQTVEDRLLDEAEAQLAISRARQNENDATRLILDTKCAALKVSNEILKMEYAAAKQENAREERERVDDEDLVSISSSVDLDEEPTVHVAEVMTFTRITPGMVKLVDIAPRKKKPIAPAPPVAPAAPLSMLALSTQTKPSFKPAGAFFFQHDERISPFNERSEHVEPTVMPGHIIPREYNRLDKDKKPKMPRDDSRLLVQDWMSSYDHTKQRPISERIDTDVLADQQIPPAPFPKDDHSTPPHPPRSSSKEHYCLKNGHIFHPIDLKTVPDEVAINSLEVRPYLHTVVGHKQHISVPILCDRCDEDVKEELWECDIAVCRMGVCRQCAEDMEHEWQERVADAWTR</sequence>
<organism evidence="3 4">
    <name type="scientific">Alternaria panax</name>
    <dbReference type="NCBI Taxonomy" id="48097"/>
    <lineage>
        <taxon>Eukaryota</taxon>
        <taxon>Fungi</taxon>
        <taxon>Dikarya</taxon>
        <taxon>Ascomycota</taxon>
        <taxon>Pezizomycotina</taxon>
        <taxon>Dothideomycetes</taxon>
        <taxon>Pleosporomycetidae</taxon>
        <taxon>Pleosporales</taxon>
        <taxon>Pleosporineae</taxon>
        <taxon>Pleosporaceae</taxon>
        <taxon>Alternaria</taxon>
        <taxon>Alternaria sect. Panax</taxon>
    </lineage>
</organism>
<name>A0AAD4NRL9_9PLEO</name>
<feature type="compositionally biased region" description="Low complexity" evidence="2">
    <location>
        <begin position="207"/>
        <end position="224"/>
    </location>
</feature>
<feature type="region of interest" description="Disordered" evidence="2">
    <location>
        <begin position="280"/>
        <end position="327"/>
    </location>
</feature>
<feature type="compositionally biased region" description="Polar residues" evidence="2">
    <location>
        <begin position="74"/>
        <end position="91"/>
    </location>
</feature>
<feature type="region of interest" description="Disordered" evidence="2">
    <location>
        <begin position="179"/>
        <end position="236"/>
    </location>
</feature>
<keyword evidence="1" id="KW-0175">Coiled coil</keyword>
<evidence type="ECO:0000313" key="3">
    <source>
        <dbReference type="EMBL" id="KAG9192698.1"/>
    </source>
</evidence>
<feature type="compositionally biased region" description="Low complexity" evidence="2">
    <location>
        <begin position="34"/>
        <end position="43"/>
    </location>
</feature>
<feature type="coiled-coil region" evidence="1">
    <location>
        <begin position="476"/>
        <end position="510"/>
    </location>
</feature>
<feature type="region of interest" description="Disordered" evidence="2">
    <location>
        <begin position="24"/>
        <end position="54"/>
    </location>
</feature>
<comment type="caution">
    <text evidence="3">The sequence shown here is derived from an EMBL/GenBank/DDBJ whole genome shotgun (WGS) entry which is preliminary data.</text>
</comment>
<feature type="compositionally biased region" description="Basic and acidic residues" evidence="2">
    <location>
        <begin position="186"/>
        <end position="198"/>
    </location>
</feature>
<feature type="region of interest" description="Disordered" evidence="2">
    <location>
        <begin position="69"/>
        <end position="166"/>
    </location>
</feature>
<evidence type="ECO:0000256" key="2">
    <source>
        <dbReference type="SAM" id="MobiDB-lite"/>
    </source>
</evidence>
<feature type="region of interest" description="Disordered" evidence="2">
    <location>
        <begin position="664"/>
        <end position="688"/>
    </location>
</feature>
<evidence type="ECO:0000313" key="4">
    <source>
        <dbReference type="Proteomes" id="UP001199106"/>
    </source>
</evidence>
<gene>
    <name evidence="3" type="ORF">G6011_11432</name>
</gene>
<keyword evidence="4" id="KW-1185">Reference proteome</keyword>
<dbReference type="AlphaFoldDB" id="A0AAD4NRL9"/>